<protein>
    <submittedName>
        <fullName evidence="2">Uncharacterized protein</fullName>
    </submittedName>
</protein>
<evidence type="ECO:0000256" key="1">
    <source>
        <dbReference type="SAM" id="MobiDB-lite"/>
    </source>
</evidence>
<name>A0A450WT26_9GAMM</name>
<evidence type="ECO:0000313" key="2">
    <source>
        <dbReference type="EMBL" id="VFK20201.1"/>
    </source>
</evidence>
<dbReference type="EMBL" id="CAADFM010000252">
    <property type="protein sequence ID" value="VFK20201.1"/>
    <property type="molecule type" value="Genomic_DNA"/>
</dbReference>
<dbReference type="AlphaFoldDB" id="A0A450WT26"/>
<sequence>MKQIFPGQGLGRRTFPENGFDEQTFPGRVLRGALGEIKNWQEIASLEDANIHGVIDAPEGFRAWALKNGAVEMAPEEWAAFRGNGYKR</sequence>
<proteinExistence type="predicted"/>
<gene>
    <name evidence="2" type="ORF">BECKLPF1236A_GA0070988_102522</name>
    <name evidence="3" type="ORF">BECKLPF1236C_GA0070990_102881</name>
</gene>
<feature type="region of interest" description="Disordered" evidence="1">
    <location>
        <begin position="1"/>
        <end position="21"/>
    </location>
</feature>
<organism evidence="2">
    <name type="scientific">Candidatus Kentrum sp. LPFa</name>
    <dbReference type="NCBI Taxonomy" id="2126335"/>
    <lineage>
        <taxon>Bacteria</taxon>
        <taxon>Pseudomonadati</taxon>
        <taxon>Pseudomonadota</taxon>
        <taxon>Gammaproteobacteria</taxon>
        <taxon>Candidatus Kentrum</taxon>
    </lineage>
</organism>
<accession>A0A450WT26</accession>
<reference evidence="2" key="1">
    <citation type="submission" date="2019-02" db="EMBL/GenBank/DDBJ databases">
        <authorList>
            <person name="Gruber-Vodicka R. H."/>
            <person name="Seah K. B. B."/>
        </authorList>
    </citation>
    <scope>NUCLEOTIDE SEQUENCE</scope>
    <source>
        <strain evidence="2">BECK_S312</strain>
        <strain evidence="3">BECK_S426</strain>
    </source>
</reference>
<dbReference type="EMBL" id="CAADFP010000288">
    <property type="protein sequence ID" value="VFK34651.1"/>
    <property type="molecule type" value="Genomic_DNA"/>
</dbReference>
<evidence type="ECO:0000313" key="3">
    <source>
        <dbReference type="EMBL" id="VFK34651.1"/>
    </source>
</evidence>